<dbReference type="AlphaFoldDB" id="G3A9P7"/>
<gene>
    <name evidence="1" type="ORF">RALSY_mp10547</name>
</gene>
<accession>G3A9P7</accession>
<name>G3A9P7_9RALS</name>
<protein>
    <submittedName>
        <fullName evidence="1">Conserved hypothethical protein</fullName>
    </submittedName>
</protein>
<reference evidence="1" key="1">
    <citation type="journal article" date="2011" name="PLoS ONE">
        <title>Ralstonia syzygii, the Blood Disease Bacterium and some Asian R. solanacearum strains form a single genomic species despite divergent lifestyles.</title>
        <authorList>
            <person name="Remenant B."/>
            <person name="de Cambiaire J.C."/>
            <person name="Cellier G."/>
            <person name="Jacobs J.M."/>
            <person name="Mangenot S."/>
            <person name="Barbe V."/>
            <person name="Lajus A."/>
            <person name="Vallenet D."/>
            <person name="Medigue C."/>
            <person name="Fegan M."/>
            <person name="Allen C."/>
            <person name="Prior P."/>
        </authorList>
    </citation>
    <scope>NUCLEOTIDE SEQUENCE</scope>
    <source>
        <strain evidence="1">R24</strain>
    </source>
</reference>
<evidence type="ECO:0000313" key="1">
    <source>
        <dbReference type="EMBL" id="CCA88013.1"/>
    </source>
</evidence>
<organism evidence="1">
    <name type="scientific">Ralstonia syzygii R24</name>
    <dbReference type="NCBI Taxonomy" id="907261"/>
    <lineage>
        <taxon>Bacteria</taxon>
        <taxon>Pseudomonadati</taxon>
        <taxon>Pseudomonadota</taxon>
        <taxon>Betaproteobacteria</taxon>
        <taxon>Burkholderiales</taxon>
        <taxon>Burkholderiaceae</taxon>
        <taxon>Ralstonia</taxon>
        <taxon>Ralstonia solanacearum species complex</taxon>
    </lineage>
</organism>
<proteinExistence type="predicted"/>
<reference evidence="1" key="2">
    <citation type="submission" date="2011-04" db="EMBL/GenBank/DDBJ databases">
        <authorList>
            <person name="Genoscope - CEA"/>
        </authorList>
    </citation>
    <scope>NUCLEOTIDE SEQUENCE</scope>
    <source>
        <strain evidence="1">R24</strain>
    </source>
</reference>
<sequence length="132" mass="14411">MSILETQAVPCSLEWVAIEPSGRTFRLPGHSQDMMTIDMHALDALNTSISENLGRVSRLGARVVALSRFVAVAFPHLPAGECAAIERAFREQINDAMSMTSDEPVPGFYEEALLAEVNLLLAALKQRSQSLL</sequence>
<dbReference type="EMBL" id="FR854090">
    <property type="protein sequence ID" value="CCA88013.1"/>
    <property type="molecule type" value="Genomic_DNA"/>
</dbReference>